<keyword evidence="6" id="KW-0256">Endoplasmic reticulum</keyword>
<dbReference type="AlphaFoldDB" id="A0A834ZVF7"/>
<feature type="domain" description="Proliferating cell nuclear antigen PCNA N-terminal" evidence="13">
    <location>
        <begin position="9"/>
        <end position="91"/>
    </location>
</feature>
<keyword evidence="16" id="KW-1185">Reference proteome</keyword>
<evidence type="ECO:0000313" key="15">
    <source>
        <dbReference type="EMBL" id="KAF8413142.1"/>
    </source>
</evidence>
<dbReference type="InterPro" id="IPR022648">
    <property type="entry name" value="Pr_cel_nuc_antig_N"/>
</dbReference>
<comment type="pathway">
    <text evidence="2">Metabolic intermediate biosynthesis; (R)-mevalonate biosynthesis; (R)-mevalonate from acetyl-CoA: step 3/3.</text>
</comment>
<dbReference type="Gene3D" id="3.30.70.420">
    <property type="entry name" value="Hydroxymethylglutaryl-CoA reductase, class I/II, NAD/NADP-binding domain"/>
    <property type="match status" value="1"/>
</dbReference>
<evidence type="ECO:0000313" key="16">
    <source>
        <dbReference type="Proteomes" id="UP000655225"/>
    </source>
</evidence>
<comment type="caution">
    <text evidence="15">The sequence shown here is derived from an EMBL/GenBank/DDBJ whole genome shotgun (WGS) entry which is preliminary data.</text>
</comment>
<evidence type="ECO:0000256" key="6">
    <source>
        <dbReference type="ARBA" id="ARBA00022824"/>
    </source>
</evidence>
<feature type="domain" description="Proliferating cell nuclear antigen PCNA C-terminal" evidence="14">
    <location>
        <begin position="103"/>
        <end position="235"/>
    </location>
</feature>
<dbReference type="GO" id="GO:0005789">
    <property type="term" value="C:endoplasmic reticulum membrane"/>
    <property type="evidence" value="ECO:0007669"/>
    <property type="project" value="UniProtKB-SubCell"/>
</dbReference>
<comment type="similarity">
    <text evidence="3">Belongs to the HMG-CoA reductase family.</text>
</comment>
<evidence type="ECO:0000256" key="8">
    <source>
        <dbReference type="ARBA" id="ARBA00022989"/>
    </source>
</evidence>
<dbReference type="GO" id="GO:0008299">
    <property type="term" value="P:isoprenoid biosynthetic process"/>
    <property type="evidence" value="ECO:0007669"/>
    <property type="project" value="UniProtKB-KW"/>
</dbReference>
<protein>
    <recommendedName>
        <fullName evidence="4">hydroxymethylglutaryl-CoA reductase (NADPH)</fullName>
        <ecNumber evidence="4">1.1.1.34</ecNumber>
    </recommendedName>
</protein>
<dbReference type="PANTHER" id="PTHR10572">
    <property type="entry name" value="3-HYDROXY-3-METHYLGLUTARYL-COENZYME A REDUCTASE"/>
    <property type="match status" value="1"/>
</dbReference>
<dbReference type="InterPro" id="IPR023282">
    <property type="entry name" value="HMG_CoA_Rdtase_N"/>
</dbReference>
<dbReference type="FunFam" id="3.90.770.10:FF:000001">
    <property type="entry name" value="3-hydroxy-3-methylglutaryl coenzyme A reductase"/>
    <property type="match status" value="1"/>
</dbReference>
<accession>A0A834ZVF7</accession>
<dbReference type="InterPro" id="IPR004554">
    <property type="entry name" value="HMG_CoA_Rdtase_eu_arc"/>
</dbReference>
<dbReference type="Pfam" id="PF00705">
    <property type="entry name" value="PCNA_N"/>
    <property type="match status" value="1"/>
</dbReference>
<sequence>MADVAILYFSSTGLSVEANDKLYTENHVMMYLSSNFFEFYLCEEEISICSRLRAMSRIMDRARDGDTITVKLASGTDTVSFTIERPAEMKLPEDKNEHFTILEGPHEAIVEMSSNDFARLYSRLLTPAYPYHTYHTDKVIISLTNKRLKFSNEVDDNGHLDINWLEACVTYVNVPEFIAIVNTNWIDPISFSFRLKRVWAIKLASSMSINILIRMSSGLPVVLEYMIEQTGCIRIAAMDGFEKEESTVVAKPLTKECPVRLGGDEEIIESVVTGMIPSDMLELKLGDCNRAAKIRREALQRMTGRPLVGLPFDGFDYESLLGRCCEMPVGYVQIPVGIAGPLLLDGREYSVPMATTEACLVSSTNRGFKAIFASGGATSMFLTDGMTTTMSLRFGSAERASELKLFLEDPINFQNLALLFNSSSRFAMLQSIRCAIFGKPGMNLYMRFTCSTGDAVGMNMVVSKCVQRVLDTLKNDFPDMDVVGISGNFCSDMKPAAVNLIEGCGKSVLCQAIIKEEVVTKVLKTNVAALVELSVLKKLNGSTMAGTLGGFSAHTSNIISAVFLATGQDPAQILESSRWITMMEVDINGKDLHISVDMPSIEVGTIGGGTQLASQSACLNLLGVKGGNKELPGSNSRLLATIIAGSVLAGELSLMSAIAAGQLFSKDVSETAS</sequence>
<dbReference type="SUPFAM" id="SSF55035">
    <property type="entry name" value="NAD-binding domain of HMG-CoA reductase"/>
    <property type="match status" value="1"/>
</dbReference>
<keyword evidence="10" id="KW-0472">Membrane</keyword>
<dbReference type="SUPFAM" id="SSF56542">
    <property type="entry name" value="Substrate-binding domain of HMG-CoA reductase"/>
    <property type="match status" value="1"/>
</dbReference>
<dbReference type="GO" id="GO:0003677">
    <property type="term" value="F:DNA binding"/>
    <property type="evidence" value="ECO:0007669"/>
    <property type="project" value="InterPro"/>
</dbReference>
<dbReference type="InterPro" id="IPR009029">
    <property type="entry name" value="HMG_CoA_Rdtase_sub-bd_dom_sf"/>
</dbReference>
<dbReference type="Proteomes" id="UP000655225">
    <property type="component" value="Unassembled WGS sequence"/>
</dbReference>
<dbReference type="Gene3D" id="3.90.770.10">
    <property type="entry name" value="3-hydroxy-3-methylglutaryl-coenzyme A Reductase, Chain A, domain 2"/>
    <property type="match status" value="1"/>
</dbReference>
<dbReference type="GO" id="GO:0005778">
    <property type="term" value="C:peroxisomal membrane"/>
    <property type="evidence" value="ECO:0007669"/>
    <property type="project" value="TreeGrafter"/>
</dbReference>
<evidence type="ECO:0000256" key="12">
    <source>
        <dbReference type="ARBA" id="ARBA00023229"/>
    </source>
</evidence>
<keyword evidence="11" id="KW-0325">Glycoprotein</keyword>
<name>A0A834ZVF7_TETSI</name>
<evidence type="ECO:0000256" key="9">
    <source>
        <dbReference type="ARBA" id="ARBA00023002"/>
    </source>
</evidence>
<gene>
    <name evidence="15" type="ORF">HHK36_001118</name>
</gene>
<evidence type="ECO:0000256" key="5">
    <source>
        <dbReference type="ARBA" id="ARBA00022692"/>
    </source>
</evidence>
<dbReference type="PROSITE" id="PS50065">
    <property type="entry name" value="HMG_COA_REDUCTASE_4"/>
    <property type="match status" value="1"/>
</dbReference>
<dbReference type="Gene3D" id="1.10.3270.10">
    <property type="entry name" value="HMGR, N-terminal domain"/>
    <property type="match status" value="1"/>
</dbReference>
<keyword evidence="5" id="KW-0812">Transmembrane</keyword>
<keyword evidence="8" id="KW-1133">Transmembrane helix</keyword>
<dbReference type="EC" id="1.1.1.34" evidence="4"/>
<dbReference type="FunFam" id="3.30.70.420:FF:000001">
    <property type="entry name" value="3-hydroxy-3-methylglutaryl coenzyme A reductase"/>
    <property type="match status" value="1"/>
</dbReference>
<dbReference type="OrthoDB" id="310654at2759"/>
<evidence type="ECO:0000256" key="11">
    <source>
        <dbReference type="ARBA" id="ARBA00023180"/>
    </source>
</evidence>
<evidence type="ECO:0000256" key="4">
    <source>
        <dbReference type="ARBA" id="ARBA00012999"/>
    </source>
</evidence>
<dbReference type="InterPro" id="IPR002202">
    <property type="entry name" value="HMG_CoA_Rdtase"/>
</dbReference>
<dbReference type="SUPFAM" id="SSF55979">
    <property type="entry name" value="DNA clamp"/>
    <property type="match status" value="1"/>
</dbReference>
<evidence type="ECO:0000256" key="3">
    <source>
        <dbReference type="ARBA" id="ARBA00007661"/>
    </source>
</evidence>
<dbReference type="InterPro" id="IPR022649">
    <property type="entry name" value="Pr_cel_nuc_antig_C"/>
</dbReference>
<dbReference type="Pfam" id="PF00368">
    <property type="entry name" value="HMG-CoA_red"/>
    <property type="match status" value="1"/>
</dbReference>
<dbReference type="PROSITE" id="PS00318">
    <property type="entry name" value="HMG_COA_REDUCTASE_2"/>
    <property type="match status" value="1"/>
</dbReference>
<dbReference type="FunFam" id="1.10.3270.10:FF:000002">
    <property type="entry name" value="3-hydroxy-3-methylglutaryl coenzyme A reductase"/>
    <property type="match status" value="1"/>
</dbReference>
<dbReference type="InterPro" id="IPR023076">
    <property type="entry name" value="HMG_CoA_Rdtase_CS"/>
</dbReference>
<dbReference type="UniPathway" id="UPA00058">
    <property type="reaction ID" value="UER00103"/>
</dbReference>
<keyword evidence="9" id="KW-0560">Oxidoreductase</keyword>
<dbReference type="InterPro" id="IPR046938">
    <property type="entry name" value="DNA_clamp_sf"/>
</dbReference>
<keyword evidence="7" id="KW-0521">NADP</keyword>
<evidence type="ECO:0000256" key="1">
    <source>
        <dbReference type="ARBA" id="ARBA00004586"/>
    </source>
</evidence>
<evidence type="ECO:0000256" key="7">
    <source>
        <dbReference type="ARBA" id="ARBA00022857"/>
    </source>
</evidence>
<organism evidence="15 16">
    <name type="scientific">Tetracentron sinense</name>
    <name type="common">Spur-leaf</name>
    <dbReference type="NCBI Taxonomy" id="13715"/>
    <lineage>
        <taxon>Eukaryota</taxon>
        <taxon>Viridiplantae</taxon>
        <taxon>Streptophyta</taxon>
        <taxon>Embryophyta</taxon>
        <taxon>Tracheophyta</taxon>
        <taxon>Spermatophyta</taxon>
        <taxon>Magnoliopsida</taxon>
        <taxon>Trochodendrales</taxon>
        <taxon>Trochodendraceae</taxon>
        <taxon>Tetracentron</taxon>
    </lineage>
</organism>
<evidence type="ECO:0000259" key="14">
    <source>
        <dbReference type="Pfam" id="PF02747"/>
    </source>
</evidence>
<evidence type="ECO:0000259" key="13">
    <source>
        <dbReference type="Pfam" id="PF00705"/>
    </source>
</evidence>
<dbReference type="EMBL" id="JABCRI010000001">
    <property type="protein sequence ID" value="KAF8413142.1"/>
    <property type="molecule type" value="Genomic_DNA"/>
</dbReference>
<evidence type="ECO:0000256" key="10">
    <source>
        <dbReference type="ARBA" id="ARBA00023136"/>
    </source>
</evidence>
<dbReference type="PANTHER" id="PTHR10572:SF24">
    <property type="entry name" value="3-HYDROXY-3-METHYLGLUTARYL-COENZYME A REDUCTASE"/>
    <property type="match status" value="1"/>
</dbReference>
<dbReference type="Gene3D" id="3.70.10.10">
    <property type="match status" value="1"/>
</dbReference>
<dbReference type="CDD" id="cd00643">
    <property type="entry name" value="HMG-CoA_reductase_classI"/>
    <property type="match status" value="1"/>
</dbReference>
<dbReference type="Pfam" id="PF02747">
    <property type="entry name" value="PCNA_C"/>
    <property type="match status" value="1"/>
</dbReference>
<comment type="subcellular location">
    <subcellularLocation>
        <location evidence="1">Endoplasmic reticulum membrane</location>
    </subcellularLocation>
</comment>
<dbReference type="GO" id="GO:0016126">
    <property type="term" value="P:sterol biosynthetic process"/>
    <property type="evidence" value="ECO:0007669"/>
    <property type="project" value="TreeGrafter"/>
</dbReference>
<proteinExistence type="inferred from homology"/>
<dbReference type="GO" id="GO:0015936">
    <property type="term" value="P:coenzyme A metabolic process"/>
    <property type="evidence" value="ECO:0007669"/>
    <property type="project" value="InterPro"/>
</dbReference>
<dbReference type="InterPro" id="IPR009023">
    <property type="entry name" value="HMG_CoA_Rdtase_NAD(P)-bd_sf"/>
</dbReference>
<dbReference type="GO" id="GO:0006275">
    <property type="term" value="P:regulation of DNA replication"/>
    <property type="evidence" value="ECO:0007669"/>
    <property type="project" value="InterPro"/>
</dbReference>
<dbReference type="GO" id="GO:0004420">
    <property type="term" value="F:hydroxymethylglutaryl-CoA reductase (NADPH) activity"/>
    <property type="evidence" value="ECO:0007669"/>
    <property type="project" value="UniProtKB-EC"/>
</dbReference>
<evidence type="ECO:0000256" key="2">
    <source>
        <dbReference type="ARBA" id="ARBA00005084"/>
    </source>
</evidence>
<dbReference type="PRINTS" id="PR00071">
    <property type="entry name" value="HMGCOARDTASE"/>
</dbReference>
<keyword evidence="12" id="KW-0414">Isoprene biosynthesis</keyword>
<dbReference type="InterPro" id="IPR023074">
    <property type="entry name" value="HMG_CoA_Rdtase_cat_sf"/>
</dbReference>
<reference evidence="15 16" key="1">
    <citation type="submission" date="2020-04" db="EMBL/GenBank/DDBJ databases">
        <title>Plant Genome Project.</title>
        <authorList>
            <person name="Zhang R.-G."/>
        </authorList>
    </citation>
    <scope>NUCLEOTIDE SEQUENCE [LARGE SCALE GENOMIC DNA]</scope>
    <source>
        <strain evidence="15">YNK0</strain>
        <tissue evidence="15">Leaf</tissue>
    </source>
</reference>